<keyword evidence="5" id="KW-0560">Oxidoreductase</keyword>
<evidence type="ECO:0000259" key="6">
    <source>
        <dbReference type="Pfam" id="PF01266"/>
    </source>
</evidence>
<sequence>MSALSNKSSPIVIVGAGIFGLSTAIHLVKRGYTNVKLLDKQAYHQSQYSHDRGCDAASADINKIIRAAYGHEIWYQELALDAISKWRQWNDEIKEGTTVPPNFSRDDALFVNNGTLTITSDSSLPQFEKDTMQNMAKAGLRDTQIDLSNADDVARAKAEGFGFALDAIDVKNHAAILDTQSGFVYADKACYFALHKAETLGVQAILGGPEGTFSNFIRDGGSRISGVRTADGVSHAAELTIMACGGWTPSIVTQLDNLCETTAGSVAIFQLPQDKALWERFSPSNFPTWSYNIRHGRQGGLYGFARDSRGAVKIGYRGTKFTNPQTQPDGIARSVPVTRWTQQSIHQIPVTAARVIKSFVKEFLPELLPCESNTRLCWYTDSYDNQFVVDFVPGEQGLMVATGGSGHGFKFLPNLGEHVVDRIEGRQNDYVKRWAWRSISEGAKPYNSLMEGTSSDRSLQYQALAMVGGSTKQLSRL</sequence>
<organism evidence="7 8">
    <name type="scientific">Bionectria ochroleuca</name>
    <name type="common">Gliocladium roseum</name>
    <dbReference type="NCBI Taxonomy" id="29856"/>
    <lineage>
        <taxon>Eukaryota</taxon>
        <taxon>Fungi</taxon>
        <taxon>Dikarya</taxon>
        <taxon>Ascomycota</taxon>
        <taxon>Pezizomycotina</taxon>
        <taxon>Sordariomycetes</taxon>
        <taxon>Hypocreomycetidae</taxon>
        <taxon>Hypocreales</taxon>
        <taxon>Bionectriaceae</taxon>
        <taxon>Clonostachys</taxon>
    </lineage>
</organism>
<comment type="cofactor">
    <cofactor evidence="1">
        <name>FAD</name>
        <dbReference type="ChEBI" id="CHEBI:57692"/>
    </cofactor>
</comment>
<proteinExistence type="inferred from homology"/>
<evidence type="ECO:0000256" key="2">
    <source>
        <dbReference type="ARBA" id="ARBA00010989"/>
    </source>
</evidence>
<accession>A0ABY6V0D0</accession>
<keyword evidence="4" id="KW-0274">FAD</keyword>
<protein>
    <recommendedName>
        <fullName evidence="6">FAD dependent oxidoreductase domain-containing protein</fullName>
    </recommendedName>
</protein>
<gene>
    <name evidence="7" type="ORF">CLO192961_LOCUS466260</name>
</gene>
<dbReference type="Proteomes" id="UP000766486">
    <property type="component" value="Unassembled WGS sequence"/>
</dbReference>
<dbReference type="PANTHER" id="PTHR10961">
    <property type="entry name" value="PEROXISOMAL SARCOSINE OXIDASE"/>
    <property type="match status" value="1"/>
</dbReference>
<dbReference type="Pfam" id="PF01266">
    <property type="entry name" value="DAO"/>
    <property type="match status" value="1"/>
</dbReference>
<dbReference type="Gene3D" id="3.30.9.10">
    <property type="entry name" value="D-Amino Acid Oxidase, subunit A, domain 2"/>
    <property type="match status" value="1"/>
</dbReference>
<comment type="similarity">
    <text evidence="2">Belongs to the MSOX/MTOX family.</text>
</comment>
<name>A0ABY6V0D0_BIOOC</name>
<dbReference type="InterPro" id="IPR006076">
    <property type="entry name" value="FAD-dep_OxRdtase"/>
</dbReference>
<evidence type="ECO:0000313" key="8">
    <source>
        <dbReference type="Proteomes" id="UP000766486"/>
    </source>
</evidence>
<dbReference type="SUPFAM" id="SSF51905">
    <property type="entry name" value="FAD/NAD(P)-binding domain"/>
    <property type="match status" value="1"/>
</dbReference>
<keyword evidence="3" id="KW-0285">Flavoprotein</keyword>
<reference evidence="7 8" key="1">
    <citation type="submission" date="2019-06" db="EMBL/GenBank/DDBJ databases">
        <authorList>
            <person name="Broberg M."/>
        </authorList>
    </citation>
    <scope>NUCLEOTIDE SEQUENCE [LARGE SCALE GENOMIC DNA]</scope>
</reference>
<dbReference type="InterPro" id="IPR036188">
    <property type="entry name" value="FAD/NAD-bd_sf"/>
</dbReference>
<dbReference type="SUPFAM" id="SSF54373">
    <property type="entry name" value="FAD-linked reductases, C-terminal domain"/>
    <property type="match status" value="1"/>
</dbReference>
<evidence type="ECO:0000256" key="5">
    <source>
        <dbReference type="ARBA" id="ARBA00023002"/>
    </source>
</evidence>
<dbReference type="Gene3D" id="3.50.50.60">
    <property type="entry name" value="FAD/NAD(P)-binding domain"/>
    <property type="match status" value="1"/>
</dbReference>
<feature type="domain" description="FAD dependent oxidoreductase" evidence="6">
    <location>
        <begin position="11"/>
        <end position="422"/>
    </location>
</feature>
<evidence type="ECO:0000256" key="4">
    <source>
        <dbReference type="ARBA" id="ARBA00022827"/>
    </source>
</evidence>
<evidence type="ECO:0000256" key="1">
    <source>
        <dbReference type="ARBA" id="ARBA00001974"/>
    </source>
</evidence>
<dbReference type="InterPro" id="IPR045170">
    <property type="entry name" value="MTOX"/>
</dbReference>
<evidence type="ECO:0000313" key="7">
    <source>
        <dbReference type="EMBL" id="VUC37190.1"/>
    </source>
</evidence>
<comment type="caution">
    <text evidence="7">The sequence shown here is derived from an EMBL/GenBank/DDBJ whole genome shotgun (WGS) entry which is preliminary data.</text>
</comment>
<keyword evidence="8" id="KW-1185">Reference proteome</keyword>
<evidence type="ECO:0000256" key="3">
    <source>
        <dbReference type="ARBA" id="ARBA00022630"/>
    </source>
</evidence>
<dbReference type="PANTHER" id="PTHR10961:SF15">
    <property type="entry name" value="FAD DEPENDENT OXIDOREDUCTASE DOMAIN-CONTAINING PROTEIN"/>
    <property type="match status" value="1"/>
</dbReference>
<dbReference type="EMBL" id="CABFNS010000937">
    <property type="protein sequence ID" value="VUC37190.1"/>
    <property type="molecule type" value="Genomic_DNA"/>
</dbReference>